<name>A0A814KMN6_9BILA</name>
<dbReference type="CDD" id="cd14319">
    <property type="entry name" value="UBA_NBR1"/>
    <property type="match status" value="1"/>
</dbReference>
<dbReference type="InterPro" id="IPR013783">
    <property type="entry name" value="Ig-like_fold"/>
</dbReference>
<dbReference type="AlphaFoldDB" id="A0A814KMN6"/>
<dbReference type="Pfam" id="PF16158">
    <property type="entry name" value="N_BRCA1_IG"/>
    <property type="match status" value="1"/>
</dbReference>
<dbReference type="Gene3D" id="2.60.40.10">
    <property type="entry name" value="Immunoglobulins"/>
    <property type="match status" value="1"/>
</dbReference>
<organism evidence="5 7">
    <name type="scientific">Adineta steineri</name>
    <dbReference type="NCBI Taxonomy" id="433720"/>
    <lineage>
        <taxon>Eukaryota</taxon>
        <taxon>Metazoa</taxon>
        <taxon>Spiralia</taxon>
        <taxon>Gnathifera</taxon>
        <taxon>Rotifera</taxon>
        <taxon>Eurotatoria</taxon>
        <taxon>Bdelloidea</taxon>
        <taxon>Adinetida</taxon>
        <taxon>Adinetidae</taxon>
        <taxon>Adineta</taxon>
    </lineage>
</organism>
<feature type="region of interest" description="Disordered" evidence="2">
    <location>
        <begin position="963"/>
        <end position="990"/>
    </location>
</feature>
<dbReference type="EMBL" id="CAJNOE010000212">
    <property type="protein sequence ID" value="CAF1052905.1"/>
    <property type="molecule type" value="Genomic_DNA"/>
</dbReference>
<dbReference type="Gene3D" id="1.10.8.10">
    <property type="entry name" value="DNA helicase RuvA subunit, C-terminal domain"/>
    <property type="match status" value="1"/>
</dbReference>
<keyword evidence="3" id="KW-0812">Transmembrane</keyword>
<dbReference type="PROSITE" id="PS50030">
    <property type="entry name" value="UBA"/>
    <property type="match status" value="1"/>
</dbReference>
<dbReference type="GO" id="GO:0043130">
    <property type="term" value="F:ubiquitin binding"/>
    <property type="evidence" value="ECO:0007669"/>
    <property type="project" value="TreeGrafter"/>
</dbReference>
<dbReference type="Proteomes" id="UP000663860">
    <property type="component" value="Unassembled WGS sequence"/>
</dbReference>
<keyword evidence="3" id="KW-1133">Transmembrane helix</keyword>
<accession>A0A814KMN6</accession>
<feature type="compositionally biased region" description="Basic and acidic residues" evidence="2">
    <location>
        <begin position="421"/>
        <end position="434"/>
    </location>
</feature>
<dbReference type="GO" id="GO:0000407">
    <property type="term" value="C:phagophore assembly site"/>
    <property type="evidence" value="ECO:0007669"/>
    <property type="project" value="TreeGrafter"/>
</dbReference>
<proteinExistence type="predicted"/>
<dbReference type="Proteomes" id="UP000663868">
    <property type="component" value="Unassembled WGS sequence"/>
</dbReference>
<dbReference type="InterPro" id="IPR009060">
    <property type="entry name" value="UBA-like_sf"/>
</dbReference>
<dbReference type="CDD" id="cd14947">
    <property type="entry name" value="NBR1_like"/>
    <property type="match status" value="1"/>
</dbReference>
<evidence type="ECO:0000313" key="7">
    <source>
        <dbReference type="Proteomes" id="UP000663860"/>
    </source>
</evidence>
<evidence type="ECO:0000256" key="3">
    <source>
        <dbReference type="SAM" id="Phobius"/>
    </source>
</evidence>
<feature type="region of interest" description="Disordered" evidence="2">
    <location>
        <begin position="416"/>
        <end position="435"/>
    </location>
</feature>
<evidence type="ECO:0000259" key="4">
    <source>
        <dbReference type="PROSITE" id="PS50030"/>
    </source>
</evidence>
<feature type="transmembrane region" description="Helical" evidence="3">
    <location>
        <begin position="1000"/>
        <end position="1023"/>
    </location>
</feature>
<keyword evidence="3" id="KW-0472">Membrane</keyword>
<dbReference type="InterPro" id="IPR015940">
    <property type="entry name" value="UBA"/>
</dbReference>
<reference evidence="5" key="1">
    <citation type="submission" date="2021-02" db="EMBL/GenBank/DDBJ databases">
        <authorList>
            <person name="Nowell W R."/>
        </authorList>
    </citation>
    <scope>NUCLEOTIDE SEQUENCE</scope>
</reference>
<feature type="compositionally biased region" description="Polar residues" evidence="2">
    <location>
        <begin position="472"/>
        <end position="482"/>
    </location>
</feature>
<dbReference type="PANTHER" id="PTHR20930">
    <property type="entry name" value="OVARIAN CARCINOMA ANTIGEN CA125-RELATED"/>
    <property type="match status" value="1"/>
</dbReference>
<comment type="subcellular location">
    <subcellularLocation>
        <location evidence="1">Cytoplasmic vesicle</location>
        <location evidence="1">Autophagosome</location>
    </subcellularLocation>
</comment>
<dbReference type="GO" id="GO:0005776">
    <property type="term" value="C:autophagosome"/>
    <property type="evidence" value="ECO:0007669"/>
    <property type="project" value="UniProtKB-SubCell"/>
</dbReference>
<sequence>MASDQNDTSTNENKQLPIEVNDWNGLNQQAQLLCQGSDKNVKICLIDEEQEEIRLQNQDEFDLNVQYARDHEIKSLTFVVYIDNKHAFNGIYNIEKPTEKLAFPTDKLQMLIDNVLVEKWYIPVKQDEPFGVCLSAAIDLAQNGKLDTNPDCKQFIETIIPEALRKLQNTESVFSWPREIQCGIFEIIELFVDLVGTRICYPPIPITLLKTLAMTFDTDMKFSQKHKNELLPPRRSYTLKDEDFLREDFDKETFGWLRSIIQRFIAQNGLKNIRLQFEYIDSSNSTTTTMEYTALLKVFAKCNKCINTNRFRLIFHRPIRQAIQYLQKQNASNEDNNELKELNETLMDICYKYELKDEIKNLLALPYNSNIYEISSSSVESCSETTPLIEVPISVQRKTKNQDCYERLAEDIRSMTMNNGDGERKNIKKQRTDEQIPSSLFTRNSIMECIDDLLTTTDKRSLKRKHRREQQRSTLLSTNNGHINKKESKRSNTITIATTKNYDRSNPEDILRYFAPMKLKIATLYDNLHTLTCQGNLREVLKIEEKLKILRPFSARFIADENTPDGTLMQSGQVFRKGWILLNDGSLPWDSNDIQLINLSDGIQVLQQPIVPITAPHARAVINIDFMCPNKSGTYESKWILAYRQQTFGPMIWCSIEVNQPSVAIENKIEPIIDDNQFEFIEVPLPACFDLSKPYQSLMKTSSDSSLNLDFVLPCIDSTELLATDFSTVNIDNLQSSYASDSDSFSTFTCSSSMPSLVENQINKTSLPTDSTSEDPTPLIELAPPTETQITTPIISADTNNDERQSARLNQSLDFVDTVVTNIFSVAKQAGSTAKAIFNTLQAYDEPIPSTTTTTTTTTTTVQDQQPTLVNTFNKTSINTNGLFEHINSTQTIRTNSFPSDDQMKTLIEMGFANRAKNQRLLRENANDLAKVIELLTLETNDEVDWLRHKSILETYGLVSNEESSLNENERTTSDTSYPPVRQRTERERPRSIRLKPQEYLLIAIAILAILSLVIYNIFQYFLPNE</sequence>
<evidence type="ECO:0000256" key="1">
    <source>
        <dbReference type="ARBA" id="ARBA00004419"/>
    </source>
</evidence>
<dbReference type="SUPFAM" id="SSF46934">
    <property type="entry name" value="UBA-like"/>
    <property type="match status" value="1"/>
</dbReference>
<evidence type="ECO:0000313" key="6">
    <source>
        <dbReference type="EMBL" id="CAF3641008.1"/>
    </source>
</evidence>
<feature type="region of interest" description="Disordered" evidence="2">
    <location>
        <begin position="460"/>
        <end position="491"/>
    </location>
</feature>
<gene>
    <name evidence="5" type="ORF">IZO911_LOCUS20435</name>
    <name evidence="6" type="ORF">KXQ929_LOCUS7197</name>
</gene>
<comment type="caution">
    <text evidence="5">The sequence shown here is derived from an EMBL/GenBank/DDBJ whole genome shotgun (WGS) entry which is preliminary data.</text>
</comment>
<dbReference type="GO" id="GO:0016236">
    <property type="term" value="P:macroautophagy"/>
    <property type="evidence" value="ECO:0007669"/>
    <property type="project" value="TreeGrafter"/>
</dbReference>
<dbReference type="PANTHER" id="PTHR20930:SF2">
    <property type="entry name" value="NEXT TO BRCA1 GENE 1 PROTEIN"/>
    <property type="match status" value="1"/>
</dbReference>
<evidence type="ECO:0000313" key="5">
    <source>
        <dbReference type="EMBL" id="CAF1052905.1"/>
    </source>
</evidence>
<protein>
    <recommendedName>
        <fullName evidence="4">UBA domain-containing protein</fullName>
    </recommendedName>
</protein>
<dbReference type="EMBL" id="CAJOBB010000289">
    <property type="protein sequence ID" value="CAF3641008.1"/>
    <property type="molecule type" value="Genomic_DNA"/>
</dbReference>
<dbReference type="InterPro" id="IPR032350">
    <property type="entry name" value="Nbr1_FW"/>
</dbReference>
<feature type="domain" description="UBA" evidence="4">
    <location>
        <begin position="899"/>
        <end position="939"/>
    </location>
</feature>
<evidence type="ECO:0000256" key="2">
    <source>
        <dbReference type="SAM" id="MobiDB-lite"/>
    </source>
</evidence>